<dbReference type="Proteomes" id="UP000461768">
    <property type="component" value="Unassembled WGS sequence"/>
</dbReference>
<dbReference type="EMBL" id="WAGX01000008">
    <property type="protein sequence ID" value="KAB1434558.1"/>
    <property type="molecule type" value="Genomic_DNA"/>
</dbReference>
<accession>A0A7V7QHX7</accession>
<keyword evidence="1" id="KW-1005">Bacterial flagellum biogenesis</keyword>
<reference evidence="2 3" key="1">
    <citation type="submission" date="2019-09" db="EMBL/GenBank/DDBJ databases">
        <authorList>
            <person name="Valk L.C."/>
        </authorList>
    </citation>
    <scope>NUCLEOTIDE SEQUENCE [LARGE SCALE GENOMIC DNA]</scope>
    <source>
        <strain evidence="2">GalUA</strain>
    </source>
</reference>
<keyword evidence="2" id="KW-0966">Cell projection</keyword>
<keyword evidence="3" id="KW-1185">Reference proteome</keyword>
<gene>
    <name evidence="2" type="ORF">F7O84_17675</name>
</gene>
<dbReference type="GO" id="GO:0044780">
    <property type="term" value="P:bacterial-type flagellum assembly"/>
    <property type="evidence" value="ECO:0007669"/>
    <property type="project" value="InterPro"/>
</dbReference>
<sequence length="167" mass="19097">METLIDVLDNENTEYEKLIELSKEKTPVIVEGNIEKLQEIIDKEQPIIEVINNLEQKRKETVNDIAIVLNKDVESLNIKNVIQMLENQPSEQNKLAETHDKLSATLRTMAALNENNRMLLEHSLEMVGFEINLYHSMRKAPETANYGKDAYNKGDVLINTSGFDAKQ</sequence>
<dbReference type="InterPro" id="IPR036679">
    <property type="entry name" value="FlgN-like_sf"/>
</dbReference>
<protein>
    <submittedName>
        <fullName evidence="2">Flagellar protein FlgN</fullName>
    </submittedName>
</protein>
<organism evidence="2 3">
    <name type="scientific">Candidatus Galacturonatibacter soehngenii</name>
    <dbReference type="NCBI Taxonomy" id="2307010"/>
    <lineage>
        <taxon>Bacteria</taxon>
        <taxon>Bacillati</taxon>
        <taxon>Bacillota</taxon>
        <taxon>Clostridia</taxon>
        <taxon>Lachnospirales</taxon>
        <taxon>Lachnospiraceae</taxon>
        <taxon>Candidatus Galacturonatibacter</taxon>
    </lineage>
</organism>
<keyword evidence="2" id="KW-0969">Cilium</keyword>
<evidence type="ECO:0000256" key="1">
    <source>
        <dbReference type="ARBA" id="ARBA00022795"/>
    </source>
</evidence>
<name>A0A7V7QHX7_9FIRM</name>
<comment type="caution">
    <text evidence="2">The sequence shown here is derived from an EMBL/GenBank/DDBJ whole genome shotgun (WGS) entry which is preliminary data.</text>
</comment>
<dbReference type="OrthoDB" id="2049621at2"/>
<dbReference type="SUPFAM" id="SSF140566">
    <property type="entry name" value="FlgN-like"/>
    <property type="match status" value="1"/>
</dbReference>
<proteinExistence type="predicted"/>
<keyword evidence="2" id="KW-0282">Flagellum</keyword>
<dbReference type="AlphaFoldDB" id="A0A7V7QHX7"/>
<evidence type="ECO:0000313" key="3">
    <source>
        <dbReference type="Proteomes" id="UP000461768"/>
    </source>
</evidence>
<evidence type="ECO:0000313" key="2">
    <source>
        <dbReference type="EMBL" id="KAB1434558.1"/>
    </source>
</evidence>
<reference evidence="2 3" key="2">
    <citation type="submission" date="2020-02" db="EMBL/GenBank/DDBJ databases">
        <title>Candidatus Galacturonibacter soehngenii shows hetero-acetogenic catabolism of galacturonic acid but lacks a canonical carbon monoxide dehydrogenase/acetyl-CoA synthase complex.</title>
        <authorList>
            <person name="Diender M."/>
            <person name="Stouten G.R."/>
            <person name="Petersen J.F."/>
            <person name="Nielsen P.H."/>
            <person name="Dueholm M.S."/>
            <person name="Pronk J.T."/>
            <person name="Van Loosdrecht M.C.M."/>
        </authorList>
    </citation>
    <scope>NUCLEOTIDE SEQUENCE [LARGE SCALE GENOMIC DNA]</scope>
    <source>
        <strain evidence="2">GalUA</strain>
    </source>
</reference>
<dbReference type="Pfam" id="PF05130">
    <property type="entry name" value="FlgN"/>
    <property type="match status" value="1"/>
</dbReference>
<dbReference type="Gene3D" id="1.20.58.300">
    <property type="entry name" value="FlgN-like"/>
    <property type="match status" value="1"/>
</dbReference>
<dbReference type="InterPro" id="IPR007809">
    <property type="entry name" value="FlgN-like"/>
</dbReference>